<dbReference type="InterPro" id="IPR051829">
    <property type="entry name" value="Multiheme_Cytochr_ET"/>
</dbReference>
<dbReference type="Gene3D" id="1.10.1130.10">
    <property type="entry name" value="Flavocytochrome C3, Chain A"/>
    <property type="match status" value="1"/>
</dbReference>
<organism evidence="3 4">
    <name type="scientific">Tunturiibacter lichenicola</name>
    <dbReference type="NCBI Taxonomy" id="2051959"/>
    <lineage>
        <taxon>Bacteria</taxon>
        <taxon>Pseudomonadati</taxon>
        <taxon>Acidobacteriota</taxon>
        <taxon>Terriglobia</taxon>
        <taxon>Terriglobales</taxon>
        <taxon>Acidobacteriaceae</taxon>
        <taxon>Tunturiibacter</taxon>
    </lineage>
</organism>
<evidence type="ECO:0000256" key="1">
    <source>
        <dbReference type="ARBA" id="ARBA00022729"/>
    </source>
</evidence>
<dbReference type="AlphaFoldDB" id="A0A7W8JB07"/>
<sequence>MLGSFTEGRNILTIVDSANAAGQPGLYFKMEEKEDGYYQTAVTGFDSQLLTHTERMDLVTGSGVRGATYLYWEGDQLFELPVSYWTDGHRWINSPGYTNGTADFSRPINPGCLECHASYIQPLSTDPTTNHYDRTSLVTGIACERCHGSGAEHIARRRDGTAGQAILNPARFSRDRQVDLCALCHNGIRREATAPAFSYVPGQPLSNYFKHLPVSTAEHPDVHGNQVGLLERSRCYLSSPQMSCSTCHDVHALERPAAAYSERCLNCHKWQSCGVSKKLGHAITNKCIDCHMPVEQTNVIVSETGDRIVQASMRNHWIKVYPLPRSKPAVKH</sequence>
<dbReference type="EMBL" id="JACHDZ010000008">
    <property type="protein sequence ID" value="MBB5345975.1"/>
    <property type="molecule type" value="Genomic_DNA"/>
</dbReference>
<accession>A0A7W8JB07</accession>
<dbReference type="Pfam" id="PF13435">
    <property type="entry name" value="Cytochrome_C554"/>
    <property type="match status" value="1"/>
</dbReference>
<evidence type="ECO:0000313" key="3">
    <source>
        <dbReference type="EMBL" id="MBB5345975.1"/>
    </source>
</evidence>
<name>A0A7W8JB07_9BACT</name>
<protein>
    <recommendedName>
        <fullName evidence="2">Cytochrome c-552/4 domain-containing protein</fullName>
    </recommendedName>
</protein>
<dbReference type="Proteomes" id="UP000569092">
    <property type="component" value="Unassembled WGS sequence"/>
</dbReference>
<dbReference type="InterPro" id="IPR023155">
    <property type="entry name" value="Cyt_c-552/4"/>
</dbReference>
<dbReference type="PANTHER" id="PTHR35038:SF8">
    <property type="entry name" value="C-TYPE POLYHEME CYTOCHROME OMCC"/>
    <property type="match status" value="1"/>
</dbReference>
<evidence type="ECO:0000259" key="2">
    <source>
        <dbReference type="Pfam" id="PF13435"/>
    </source>
</evidence>
<dbReference type="InterPro" id="IPR036280">
    <property type="entry name" value="Multihaem_cyt_sf"/>
</dbReference>
<dbReference type="SUPFAM" id="SSF48695">
    <property type="entry name" value="Multiheme cytochromes"/>
    <property type="match status" value="1"/>
</dbReference>
<feature type="domain" description="Cytochrome c-552/4" evidence="2">
    <location>
        <begin position="108"/>
        <end position="148"/>
    </location>
</feature>
<reference evidence="3 4" key="1">
    <citation type="submission" date="2020-08" db="EMBL/GenBank/DDBJ databases">
        <title>Genomic Encyclopedia of Type Strains, Phase IV (KMG-V): Genome sequencing to study the core and pangenomes of soil and plant-associated prokaryotes.</title>
        <authorList>
            <person name="Whitman W."/>
        </authorList>
    </citation>
    <scope>NUCLEOTIDE SEQUENCE [LARGE SCALE GENOMIC DNA]</scope>
    <source>
        <strain evidence="3 4">M8US30</strain>
    </source>
</reference>
<evidence type="ECO:0000313" key="4">
    <source>
        <dbReference type="Proteomes" id="UP000569092"/>
    </source>
</evidence>
<keyword evidence="1" id="KW-0732">Signal</keyword>
<comment type="caution">
    <text evidence="3">The sequence shown here is derived from an EMBL/GenBank/DDBJ whole genome shotgun (WGS) entry which is preliminary data.</text>
</comment>
<dbReference type="PANTHER" id="PTHR35038">
    <property type="entry name" value="DISSIMILATORY SULFITE REDUCTASE SIRA"/>
    <property type="match status" value="1"/>
</dbReference>
<gene>
    <name evidence="3" type="ORF">HDF10_003982</name>
</gene>
<proteinExistence type="predicted"/>